<dbReference type="Proteomes" id="UP000530403">
    <property type="component" value="Unassembled WGS sequence"/>
</dbReference>
<feature type="compositionally biased region" description="Basic and acidic residues" evidence="1">
    <location>
        <begin position="1"/>
        <end position="12"/>
    </location>
</feature>
<sequence length="108" mass="11105">MDRTGGVPEKRPLVRSARPLSAAARTATRSRCPGCGSAHPPGPEPLPSGGRGPGRGGRPYQRLRRSVRTSHVACRSVRAPATQAAVPGESPGLSAHGVRGSAARGRPE</sequence>
<evidence type="ECO:0000256" key="1">
    <source>
        <dbReference type="SAM" id="MobiDB-lite"/>
    </source>
</evidence>
<comment type="caution">
    <text evidence="2">The sequence shown here is derived from an EMBL/GenBank/DDBJ whole genome shotgun (WGS) entry which is preliminary data.</text>
</comment>
<accession>A0A7Y9KV24</accession>
<reference evidence="2 3" key="1">
    <citation type="submission" date="2020-07" db="EMBL/GenBank/DDBJ databases">
        <title>Sequencing the genomes of 1000 actinobacteria strains.</title>
        <authorList>
            <person name="Klenk H.-P."/>
        </authorList>
    </citation>
    <scope>NUCLEOTIDE SEQUENCE [LARGE SCALE GENOMIC DNA]</scope>
    <source>
        <strain evidence="2 3">DSM 41455</strain>
    </source>
</reference>
<evidence type="ECO:0000313" key="2">
    <source>
        <dbReference type="EMBL" id="NYE39970.1"/>
    </source>
</evidence>
<name>A0A7Y9KV24_9ACTN</name>
<dbReference type="AlphaFoldDB" id="A0A7Y9KV24"/>
<gene>
    <name evidence="2" type="ORF">HEB29_000981</name>
</gene>
<organism evidence="2 3">
    <name type="scientific">Streptomyces fulvorobeus</name>
    <dbReference type="NCBI Taxonomy" id="284028"/>
    <lineage>
        <taxon>Bacteria</taxon>
        <taxon>Bacillati</taxon>
        <taxon>Actinomycetota</taxon>
        <taxon>Actinomycetes</taxon>
        <taxon>Kitasatosporales</taxon>
        <taxon>Streptomycetaceae</taxon>
        <taxon>Streptomyces</taxon>
    </lineage>
</organism>
<proteinExistence type="predicted"/>
<protein>
    <submittedName>
        <fullName evidence="2">Uncharacterized protein</fullName>
    </submittedName>
</protein>
<feature type="region of interest" description="Disordered" evidence="1">
    <location>
        <begin position="1"/>
        <end position="108"/>
    </location>
</feature>
<dbReference type="EMBL" id="JACCCF010000001">
    <property type="protein sequence ID" value="NYE39970.1"/>
    <property type="molecule type" value="Genomic_DNA"/>
</dbReference>
<evidence type="ECO:0000313" key="3">
    <source>
        <dbReference type="Proteomes" id="UP000530403"/>
    </source>
</evidence>
<feature type="compositionally biased region" description="Low complexity" evidence="1">
    <location>
        <begin position="15"/>
        <end position="31"/>
    </location>
</feature>